<dbReference type="KEGG" id="tut:107370010"/>
<dbReference type="EnsemblMetazoa" id="tetur01g07090.1">
    <property type="protein sequence ID" value="tetur01g07090.1"/>
    <property type="gene ID" value="tetur01g07090"/>
</dbReference>
<evidence type="ECO:0000256" key="1">
    <source>
        <dbReference type="SAM" id="MobiDB-lite"/>
    </source>
</evidence>
<dbReference type="AlphaFoldDB" id="T1JRJ3"/>
<dbReference type="Proteomes" id="UP000015104">
    <property type="component" value="Unassembled WGS sequence"/>
</dbReference>
<evidence type="ECO:0000313" key="3">
    <source>
        <dbReference type="Proteomes" id="UP000015104"/>
    </source>
</evidence>
<feature type="region of interest" description="Disordered" evidence="1">
    <location>
        <begin position="132"/>
        <end position="155"/>
    </location>
</feature>
<dbReference type="OMA" id="APGCRGI"/>
<protein>
    <submittedName>
        <fullName evidence="2">Uncharacterized protein</fullName>
    </submittedName>
</protein>
<dbReference type="HOGENOM" id="CLU_1697760_0_0_1"/>
<accession>T1JRJ3</accession>
<reference evidence="3" key="1">
    <citation type="submission" date="2011-08" db="EMBL/GenBank/DDBJ databases">
        <authorList>
            <person name="Rombauts S."/>
        </authorList>
    </citation>
    <scope>NUCLEOTIDE SEQUENCE</scope>
    <source>
        <strain evidence="3">London</strain>
    </source>
</reference>
<proteinExistence type="predicted"/>
<keyword evidence="3" id="KW-1185">Reference proteome</keyword>
<evidence type="ECO:0000313" key="2">
    <source>
        <dbReference type="EnsemblMetazoa" id="tetur01g07090.1"/>
    </source>
</evidence>
<name>T1JRJ3_TETUR</name>
<dbReference type="EMBL" id="CAEY01000449">
    <property type="status" value="NOT_ANNOTATED_CDS"/>
    <property type="molecule type" value="Genomic_DNA"/>
</dbReference>
<reference evidence="2" key="2">
    <citation type="submission" date="2015-06" db="UniProtKB">
        <authorList>
            <consortium name="EnsemblMetazoa"/>
        </authorList>
    </citation>
    <scope>IDENTIFICATION</scope>
</reference>
<organism evidence="2 3">
    <name type="scientific">Tetranychus urticae</name>
    <name type="common">Two-spotted spider mite</name>
    <dbReference type="NCBI Taxonomy" id="32264"/>
    <lineage>
        <taxon>Eukaryota</taxon>
        <taxon>Metazoa</taxon>
        <taxon>Ecdysozoa</taxon>
        <taxon>Arthropoda</taxon>
        <taxon>Chelicerata</taxon>
        <taxon>Arachnida</taxon>
        <taxon>Acari</taxon>
        <taxon>Acariformes</taxon>
        <taxon>Trombidiformes</taxon>
        <taxon>Prostigmata</taxon>
        <taxon>Eleutherengona</taxon>
        <taxon>Raphignathae</taxon>
        <taxon>Tetranychoidea</taxon>
        <taxon>Tetranychidae</taxon>
        <taxon>Tetranychus</taxon>
    </lineage>
</organism>
<gene>
    <name evidence="2" type="primary">107370010</name>
</gene>
<dbReference type="OrthoDB" id="10513640at2759"/>
<sequence>MVKSGIEIQVISYIMMFWFILHGQVNSLDCRRHVFAPGCRGIVAKRTHQNSIKFEDPSKKLTASSDEDLIESIGSDSLQMKRFSLPFVFMVNRKPNVINSPDYNNNNNLNNNNINPSAWLFSLTGSNNNRNSNPLTTIINSSNQNNDPSTSDNLE</sequence>